<dbReference type="InterPro" id="IPR017970">
    <property type="entry name" value="Homeobox_CS"/>
</dbReference>
<evidence type="ECO:0000256" key="6">
    <source>
        <dbReference type="PROSITE-ProRule" id="PRU00108"/>
    </source>
</evidence>
<comment type="subcellular location">
    <subcellularLocation>
        <location evidence="1 6 7">Nucleus</location>
    </subcellularLocation>
</comment>
<dbReference type="PANTHER" id="PTHR45921">
    <property type="entry name" value="IP01054P"/>
    <property type="match status" value="1"/>
</dbReference>
<dbReference type="PANTHER" id="PTHR45921:SF6">
    <property type="entry name" value="C15"/>
    <property type="match status" value="1"/>
</dbReference>
<evidence type="ECO:0000256" key="7">
    <source>
        <dbReference type="RuleBase" id="RU000682"/>
    </source>
</evidence>
<proteinExistence type="evidence at transcript level"/>
<accession>A0A5B9GCN1</accession>
<dbReference type="CDD" id="cd00086">
    <property type="entry name" value="homeodomain"/>
    <property type="match status" value="1"/>
</dbReference>
<sequence>MTRLESDSEVMTSERTCDIRHHTMFMPPSSVAMMPALIGPGGGPVYPGTLTRVPGGGVGYDGPRLSPAAASPSCSHRSASTPGLVDVVGSDRDDTEETNHTERAYLRPSTPHKSTSASITKSSHHNALKTTVPKLSFGMSTILGDSDDTGTREEKSPAPREAHDAPRRTSDGGSSPGSNAAFYGLSPSQQQTLLHHQHLHLSLAAARAGYGLPAAFLANPAAFHAHFPAGVPGVSLGGCGNGGVIKVPAHRPPPMTGMSPGRMMGMPVPNMMFPWMQERKDRLTVARRIGHPYQNRTPPKRKKPRTSFSRLQIIELEKRFHRQKYLASAERSALAKGLKMTDAQVKTWFQNRRTKWRRQTAEEREAERQAANGFMMPLTAEASKNVYNTPDPLCINNASLSALQNLQPWAADDHEGAGSREGDEGSGDGVHDEEDEDEEGDSGDEDTERRSSLSPVSSECGGAGSRSTLMGGMGYCPSEAGISRPSTHLDSQLI</sequence>
<evidence type="ECO:0000256" key="8">
    <source>
        <dbReference type="SAM" id="MobiDB-lite"/>
    </source>
</evidence>
<dbReference type="GO" id="GO:0000978">
    <property type="term" value="F:RNA polymerase II cis-regulatory region sequence-specific DNA binding"/>
    <property type="evidence" value="ECO:0007669"/>
    <property type="project" value="TreeGrafter"/>
</dbReference>
<evidence type="ECO:0000256" key="3">
    <source>
        <dbReference type="ARBA" id="ARBA00023125"/>
    </source>
</evidence>
<name>A0A5B9GCN1_UREUN</name>
<feature type="domain" description="Homeobox" evidence="9">
    <location>
        <begin position="299"/>
        <end position="359"/>
    </location>
</feature>
<dbReference type="GO" id="GO:0005634">
    <property type="term" value="C:nucleus"/>
    <property type="evidence" value="ECO:0007669"/>
    <property type="project" value="UniProtKB-SubCell"/>
</dbReference>
<dbReference type="GO" id="GO:0000981">
    <property type="term" value="F:DNA-binding transcription factor activity, RNA polymerase II-specific"/>
    <property type="evidence" value="ECO:0007669"/>
    <property type="project" value="InterPro"/>
</dbReference>
<dbReference type="GO" id="GO:0048513">
    <property type="term" value="P:animal organ development"/>
    <property type="evidence" value="ECO:0007669"/>
    <property type="project" value="TreeGrafter"/>
</dbReference>
<organism evidence="10">
    <name type="scientific">Urechis unicinctus</name>
    <name type="common">Fat innkeeper worm</name>
    <name type="synonym">Chinese penis fish</name>
    <dbReference type="NCBI Taxonomy" id="6432"/>
    <lineage>
        <taxon>Eukaryota</taxon>
        <taxon>Metazoa</taxon>
        <taxon>Spiralia</taxon>
        <taxon>Lophotrochozoa</taxon>
        <taxon>Annelida</taxon>
        <taxon>Polychaeta</taxon>
        <taxon>Echiura</taxon>
        <taxon>Xenopneusta</taxon>
        <taxon>Urechidae</taxon>
        <taxon>Urechis</taxon>
    </lineage>
</organism>
<dbReference type="FunFam" id="1.10.10.60:FF:000040">
    <property type="entry name" value="T-cell leukemia homeobox protein 3"/>
    <property type="match status" value="1"/>
</dbReference>
<keyword evidence="5 6" id="KW-0539">Nucleus</keyword>
<keyword evidence="2" id="KW-0217">Developmental protein</keyword>
<dbReference type="Gene3D" id="1.10.10.60">
    <property type="entry name" value="Homeodomain-like"/>
    <property type="match status" value="1"/>
</dbReference>
<keyword evidence="3 6" id="KW-0238">DNA-binding</keyword>
<evidence type="ECO:0000256" key="4">
    <source>
        <dbReference type="ARBA" id="ARBA00023155"/>
    </source>
</evidence>
<evidence type="ECO:0000313" key="10">
    <source>
        <dbReference type="EMBL" id="QEE82518.1"/>
    </source>
</evidence>
<evidence type="ECO:0000256" key="2">
    <source>
        <dbReference type="ARBA" id="ARBA00022473"/>
    </source>
</evidence>
<dbReference type="SMART" id="SM00389">
    <property type="entry name" value="HOX"/>
    <property type="match status" value="1"/>
</dbReference>
<evidence type="ECO:0000256" key="5">
    <source>
        <dbReference type="ARBA" id="ARBA00023242"/>
    </source>
</evidence>
<feature type="compositionally biased region" description="Polar residues" evidence="8">
    <location>
        <begin position="484"/>
        <end position="494"/>
    </location>
</feature>
<dbReference type="PROSITE" id="PS00027">
    <property type="entry name" value="HOMEOBOX_1"/>
    <property type="match status" value="1"/>
</dbReference>
<dbReference type="PROSITE" id="PS50071">
    <property type="entry name" value="HOMEOBOX_2"/>
    <property type="match status" value="1"/>
</dbReference>
<feature type="compositionally biased region" description="Basic and acidic residues" evidence="8">
    <location>
        <begin position="359"/>
        <end position="368"/>
    </location>
</feature>
<feature type="region of interest" description="Disordered" evidence="8">
    <location>
        <begin position="69"/>
        <end position="184"/>
    </location>
</feature>
<reference evidence="10" key="1">
    <citation type="submission" date="2019-01" db="EMBL/GenBank/DDBJ databases">
        <authorList>
            <person name="Li Q."/>
            <person name="Zhang Z."/>
        </authorList>
    </citation>
    <scope>NUCLEOTIDE SEQUENCE</scope>
</reference>
<feature type="region of interest" description="Disordered" evidence="8">
    <location>
        <begin position="411"/>
        <end position="494"/>
    </location>
</feature>
<gene>
    <name evidence="10" type="primary">Tlx</name>
</gene>
<dbReference type="AlphaFoldDB" id="A0A5B9GCN1"/>
<dbReference type="InterPro" id="IPR042247">
    <property type="entry name" value="TLX1/2/3"/>
</dbReference>
<dbReference type="SUPFAM" id="SSF46689">
    <property type="entry name" value="Homeodomain-like"/>
    <property type="match status" value="1"/>
</dbReference>
<feature type="compositionally biased region" description="Basic and acidic residues" evidence="8">
    <location>
        <begin position="89"/>
        <end position="105"/>
    </location>
</feature>
<feature type="compositionally biased region" description="Polar residues" evidence="8">
    <location>
        <begin position="111"/>
        <end position="121"/>
    </location>
</feature>
<dbReference type="Pfam" id="PF00046">
    <property type="entry name" value="Homeodomain"/>
    <property type="match status" value="1"/>
</dbReference>
<feature type="compositionally biased region" description="Basic and acidic residues" evidence="8">
    <location>
        <begin position="411"/>
        <end position="423"/>
    </location>
</feature>
<feature type="compositionally biased region" description="Acidic residues" evidence="8">
    <location>
        <begin position="431"/>
        <end position="446"/>
    </location>
</feature>
<dbReference type="EMBL" id="MK432603">
    <property type="protein sequence ID" value="QEE82518.1"/>
    <property type="molecule type" value="mRNA"/>
</dbReference>
<evidence type="ECO:0000259" key="9">
    <source>
        <dbReference type="PROSITE" id="PS50071"/>
    </source>
</evidence>
<feature type="compositionally biased region" description="Basic and acidic residues" evidence="8">
    <location>
        <begin position="149"/>
        <end position="170"/>
    </location>
</feature>
<protein>
    <submittedName>
        <fullName evidence="10">TLX</fullName>
    </submittedName>
</protein>
<feature type="compositionally biased region" description="Polar residues" evidence="8">
    <location>
        <begin position="72"/>
        <end position="81"/>
    </location>
</feature>
<keyword evidence="4 6" id="KW-0371">Homeobox</keyword>
<evidence type="ECO:0000256" key="1">
    <source>
        <dbReference type="ARBA" id="ARBA00004123"/>
    </source>
</evidence>
<feature type="region of interest" description="Disordered" evidence="8">
    <location>
        <begin position="354"/>
        <end position="374"/>
    </location>
</feature>
<dbReference type="InterPro" id="IPR009057">
    <property type="entry name" value="Homeodomain-like_sf"/>
</dbReference>
<feature type="DNA-binding region" description="Homeobox" evidence="6">
    <location>
        <begin position="301"/>
        <end position="360"/>
    </location>
</feature>
<dbReference type="InterPro" id="IPR001356">
    <property type="entry name" value="HD"/>
</dbReference>